<keyword evidence="5" id="KW-0378">Hydrolase</keyword>
<dbReference type="AlphaFoldDB" id="A0A9X2D1D0"/>
<evidence type="ECO:0000256" key="1">
    <source>
        <dbReference type="ARBA" id="ARBA00022438"/>
    </source>
</evidence>
<keyword evidence="6" id="KW-0862">Zinc</keyword>
<feature type="signal peptide" evidence="7">
    <location>
        <begin position="1"/>
        <end position="19"/>
    </location>
</feature>
<dbReference type="SUPFAM" id="SSF53187">
    <property type="entry name" value="Zn-dependent exopeptidases"/>
    <property type="match status" value="1"/>
</dbReference>
<evidence type="ECO:0000256" key="2">
    <source>
        <dbReference type="ARBA" id="ARBA00022670"/>
    </source>
</evidence>
<dbReference type="InterPro" id="IPR007484">
    <property type="entry name" value="Peptidase_M28"/>
</dbReference>
<evidence type="ECO:0000259" key="8">
    <source>
        <dbReference type="Pfam" id="PF04389"/>
    </source>
</evidence>
<comment type="caution">
    <text evidence="9">The sequence shown here is derived from an EMBL/GenBank/DDBJ whole genome shotgun (WGS) entry which is preliminary data.</text>
</comment>
<name>A0A9X2D1D0_9GAMM</name>
<keyword evidence="10" id="KW-1185">Reference proteome</keyword>
<protein>
    <submittedName>
        <fullName evidence="9">M20/M25/M40 family metallo-hydrolase</fullName>
    </submittedName>
</protein>
<dbReference type="PANTHER" id="PTHR12147:SF56">
    <property type="entry name" value="AMINOPEPTIDASE YDR415C-RELATED"/>
    <property type="match status" value="1"/>
</dbReference>
<sequence>MSCKYGFLMMVFISFFSTAGISSPATLKDKLIVSNCMFNVLKDKANLLAQSDQFSLIETMMDDETLQILHEKRLVCGKFLNLDSYLGNPTYSSLDSPQLLAQLTAKKVFSTLHSFPVNHEPQVMHLYQRIDPQKIWQTNQHLTSYINRAASKTTGVAAAQWFKQQFDTLAHDYGRNDVSSYFVNTGTKYKQPSVVTVIGKDKTADAIVIGAHIDTLSGNMPGADDDSSGISVALEIARVLLSAEFTLDHPVYIIAYAAEEQGLVGSGYVVRSFLDKKISVKAVMQLDQAGYRADPKDQTIWLMKDYVDPKLTQFMAELLTYYVKIPVAYTECGYACSDHANWSQQGFSAGYPSGTTLDDDNPYIHSSEDKLEIINLDHMINFTKLGLAFVAELGLN</sequence>
<dbReference type="GO" id="GO:0004177">
    <property type="term" value="F:aminopeptidase activity"/>
    <property type="evidence" value="ECO:0007669"/>
    <property type="project" value="UniProtKB-KW"/>
</dbReference>
<evidence type="ECO:0000256" key="3">
    <source>
        <dbReference type="ARBA" id="ARBA00022723"/>
    </source>
</evidence>
<keyword evidence="3" id="KW-0479">Metal-binding</keyword>
<evidence type="ECO:0000256" key="7">
    <source>
        <dbReference type="SAM" id="SignalP"/>
    </source>
</evidence>
<evidence type="ECO:0000256" key="4">
    <source>
        <dbReference type="ARBA" id="ARBA00022729"/>
    </source>
</evidence>
<proteinExistence type="predicted"/>
<keyword evidence="4 7" id="KW-0732">Signal</keyword>
<gene>
    <name evidence="9" type="ORF">LOX96_10655</name>
</gene>
<evidence type="ECO:0000256" key="6">
    <source>
        <dbReference type="ARBA" id="ARBA00022833"/>
    </source>
</evidence>
<accession>A0A9X2D1D0</accession>
<dbReference type="Pfam" id="PF04389">
    <property type="entry name" value="Peptidase_M28"/>
    <property type="match status" value="1"/>
</dbReference>
<organism evidence="9 10">
    <name type="scientific">Legionella maioricensis</name>
    <dbReference type="NCBI Taxonomy" id="2896528"/>
    <lineage>
        <taxon>Bacteria</taxon>
        <taxon>Pseudomonadati</taxon>
        <taxon>Pseudomonadota</taxon>
        <taxon>Gammaproteobacteria</taxon>
        <taxon>Legionellales</taxon>
        <taxon>Legionellaceae</taxon>
        <taxon>Legionella</taxon>
    </lineage>
</organism>
<keyword evidence="2" id="KW-0645">Protease</keyword>
<dbReference type="Proteomes" id="UP001139721">
    <property type="component" value="Unassembled WGS sequence"/>
</dbReference>
<dbReference type="InterPro" id="IPR045175">
    <property type="entry name" value="M28_fam"/>
</dbReference>
<dbReference type="GO" id="GO:0006508">
    <property type="term" value="P:proteolysis"/>
    <property type="evidence" value="ECO:0007669"/>
    <property type="project" value="UniProtKB-KW"/>
</dbReference>
<feature type="chain" id="PRO_5040770202" evidence="7">
    <location>
        <begin position="20"/>
        <end position="396"/>
    </location>
</feature>
<evidence type="ECO:0000313" key="9">
    <source>
        <dbReference type="EMBL" id="MCL9684554.1"/>
    </source>
</evidence>
<dbReference type="Gene3D" id="3.40.630.10">
    <property type="entry name" value="Zn peptidases"/>
    <property type="match status" value="1"/>
</dbReference>
<evidence type="ECO:0000313" key="10">
    <source>
        <dbReference type="Proteomes" id="UP001139721"/>
    </source>
</evidence>
<dbReference type="PANTHER" id="PTHR12147">
    <property type="entry name" value="METALLOPEPTIDASE M28 FAMILY MEMBER"/>
    <property type="match status" value="1"/>
</dbReference>
<dbReference type="GO" id="GO:0008235">
    <property type="term" value="F:metalloexopeptidase activity"/>
    <property type="evidence" value="ECO:0007669"/>
    <property type="project" value="InterPro"/>
</dbReference>
<evidence type="ECO:0000256" key="5">
    <source>
        <dbReference type="ARBA" id="ARBA00022801"/>
    </source>
</evidence>
<keyword evidence="1" id="KW-0031">Aminopeptidase</keyword>
<dbReference type="GO" id="GO:0046872">
    <property type="term" value="F:metal ion binding"/>
    <property type="evidence" value="ECO:0007669"/>
    <property type="project" value="UniProtKB-KW"/>
</dbReference>
<dbReference type="EMBL" id="JAJKBJ010000011">
    <property type="protein sequence ID" value="MCL9684554.1"/>
    <property type="molecule type" value="Genomic_DNA"/>
</dbReference>
<dbReference type="RefSeq" id="WP_250422066.1">
    <property type="nucleotide sequence ID" value="NZ_JAJKBJ010000011.1"/>
</dbReference>
<feature type="domain" description="Peptidase M28" evidence="8">
    <location>
        <begin position="195"/>
        <end position="389"/>
    </location>
</feature>
<reference evidence="9" key="1">
    <citation type="submission" date="2021-11" db="EMBL/GenBank/DDBJ databases">
        <title>Legionella maioricencis sp. nov., a new species isolated from hot water samples in Mallorca.</title>
        <authorList>
            <person name="Crespi S."/>
            <person name="Drasar V."/>
            <person name="Salva-Serra F."/>
            <person name="Jaen-Luchoro D."/>
            <person name="Pineiro-Iglesias B."/>
            <person name="Aliaga F."/>
            <person name="Fernandez-Juarez V."/>
            <person name="Coll G."/>
            <person name="Moore E.R.B."/>
            <person name="Bennasar-Figueras A."/>
        </authorList>
    </citation>
    <scope>NUCLEOTIDE SEQUENCE</scope>
    <source>
        <strain evidence="9">HCPI-6</strain>
    </source>
</reference>